<gene>
    <name evidence="1" type="ORF">COX46_03120</name>
</gene>
<protein>
    <recommendedName>
        <fullName evidence="3">RNA-binding protein</fullName>
    </recommendedName>
</protein>
<evidence type="ECO:0008006" key="3">
    <source>
        <dbReference type="Google" id="ProtNLM"/>
    </source>
</evidence>
<dbReference type="EMBL" id="PCRF01000151">
    <property type="protein sequence ID" value="PIP16297.1"/>
    <property type="molecule type" value="Genomic_DNA"/>
</dbReference>
<reference evidence="1 2" key="1">
    <citation type="submission" date="2017-09" db="EMBL/GenBank/DDBJ databases">
        <title>Depth-based differentiation of microbial function through sediment-hosted aquifers and enrichment of novel symbionts in the deep terrestrial subsurface.</title>
        <authorList>
            <person name="Probst A.J."/>
            <person name="Ladd B."/>
            <person name="Jarett J.K."/>
            <person name="Geller-Mcgrath D.E."/>
            <person name="Sieber C.M."/>
            <person name="Emerson J.B."/>
            <person name="Anantharaman K."/>
            <person name="Thomas B.C."/>
            <person name="Malmstrom R."/>
            <person name="Stieglmeier M."/>
            <person name="Klingl A."/>
            <person name="Woyke T."/>
            <person name="Ryan C.M."/>
            <person name="Banfield J.F."/>
        </authorList>
    </citation>
    <scope>NUCLEOTIDE SEQUENCE [LARGE SCALE GENOMIC DNA]</scope>
    <source>
        <strain evidence="1">CG23_combo_of_CG06-09_8_20_14_all_48_7</strain>
    </source>
</reference>
<dbReference type="AlphaFoldDB" id="A0A2G9YAP7"/>
<accession>A0A2G9YAP7</accession>
<proteinExistence type="predicted"/>
<dbReference type="Proteomes" id="UP000230392">
    <property type="component" value="Unassembled WGS sequence"/>
</dbReference>
<sequence>MHWIIDGYNVIRQVDFLAEEETKSLRSGREALLNLLSRFFKVRLKGKGRITVVFDGPEGVFIPFSVGSRDIRVLFSRGGSADQVIQECVNQSVNPGDTTVVSADREVFTFARRKGCATIAPDDFIEYALYPDKPSEPKPTLPADQMLKIEDELRHRLAFDKNVPVKGTILDLKGVMKGSSTGQIDFDELRENVKEKVGKESAEETK</sequence>
<name>A0A2G9YAP7_9BACT</name>
<evidence type="ECO:0000313" key="2">
    <source>
        <dbReference type="Proteomes" id="UP000230392"/>
    </source>
</evidence>
<comment type="caution">
    <text evidence="1">The sequence shown here is derived from an EMBL/GenBank/DDBJ whole genome shotgun (WGS) entry which is preliminary data.</text>
</comment>
<dbReference type="InterPro" id="IPR010298">
    <property type="entry name" value="YacP-like"/>
</dbReference>
<dbReference type="Pfam" id="PF05991">
    <property type="entry name" value="NYN_YacP"/>
    <property type="match status" value="1"/>
</dbReference>
<organism evidence="1 2">
    <name type="scientific">bacterium (Candidatus Ratteibacteria) CG23_combo_of_CG06-09_8_20_14_all_48_7</name>
    <dbReference type="NCBI Taxonomy" id="2014292"/>
    <lineage>
        <taxon>Bacteria</taxon>
        <taxon>Candidatus Ratteibacteria</taxon>
    </lineage>
</organism>
<evidence type="ECO:0000313" key="1">
    <source>
        <dbReference type="EMBL" id="PIP16297.1"/>
    </source>
</evidence>